<dbReference type="Proteomes" id="UP000234323">
    <property type="component" value="Unassembled WGS sequence"/>
</dbReference>
<name>A0A2I1H371_9GLOM</name>
<gene>
    <name evidence="1" type="ORF">RhiirA4_471464</name>
</gene>
<dbReference type="AlphaFoldDB" id="A0A2I1H371"/>
<organism evidence="1 2">
    <name type="scientific">Rhizophagus irregularis</name>
    <dbReference type="NCBI Taxonomy" id="588596"/>
    <lineage>
        <taxon>Eukaryota</taxon>
        <taxon>Fungi</taxon>
        <taxon>Fungi incertae sedis</taxon>
        <taxon>Mucoromycota</taxon>
        <taxon>Glomeromycotina</taxon>
        <taxon>Glomeromycetes</taxon>
        <taxon>Glomerales</taxon>
        <taxon>Glomeraceae</taxon>
        <taxon>Rhizophagus</taxon>
    </lineage>
</organism>
<reference evidence="1 2" key="1">
    <citation type="submission" date="2015-10" db="EMBL/GenBank/DDBJ databases">
        <title>Genome analyses suggest a sexual origin of heterokaryosis in a supposedly ancient asexual fungus.</title>
        <authorList>
            <person name="Ropars J."/>
            <person name="Sedzielewska K."/>
            <person name="Noel J."/>
            <person name="Charron P."/>
            <person name="Farinelli L."/>
            <person name="Marton T."/>
            <person name="Kruger M."/>
            <person name="Pelin A."/>
            <person name="Brachmann A."/>
            <person name="Corradi N."/>
        </authorList>
    </citation>
    <scope>NUCLEOTIDE SEQUENCE [LARGE SCALE GENOMIC DNA]</scope>
    <source>
        <strain evidence="1 2">A4</strain>
    </source>
</reference>
<dbReference type="EMBL" id="LLXI01001365">
    <property type="protein sequence ID" value="PKY53326.1"/>
    <property type="molecule type" value="Genomic_DNA"/>
</dbReference>
<protein>
    <submittedName>
        <fullName evidence="1">Uncharacterized protein</fullName>
    </submittedName>
</protein>
<sequence>MSNNMVSTTEELINKFMKEFYSEFDNLEATALHKIYKVQMVEEFATFSKKIIKDSEKGCKVSIVDDDNNIPRPPQVVFISYFLAFFSGHVIRKNLRKFLENNSQVSAARNRHHVNWKKNYSE</sequence>
<evidence type="ECO:0000313" key="1">
    <source>
        <dbReference type="EMBL" id="PKY53326.1"/>
    </source>
</evidence>
<keyword evidence="2" id="KW-1185">Reference proteome</keyword>
<proteinExistence type="predicted"/>
<comment type="caution">
    <text evidence="1">The sequence shown here is derived from an EMBL/GenBank/DDBJ whole genome shotgun (WGS) entry which is preliminary data.</text>
</comment>
<evidence type="ECO:0000313" key="2">
    <source>
        <dbReference type="Proteomes" id="UP000234323"/>
    </source>
</evidence>
<accession>A0A2I1H371</accession>